<dbReference type="Pfam" id="PF02698">
    <property type="entry name" value="DUF218"/>
    <property type="match status" value="1"/>
</dbReference>
<dbReference type="CDD" id="cd06259">
    <property type="entry name" value="YdcF-like"/>
    <property type="match status" value="1"/>
</dbReference>
<feature type="domain" description="DUF218" evidence="2">
    <location>
        <begin position="166"/>
        <end position="314"/>
    </location>
</feature>
<organism evidence="3 4">
    <name type="scientific">Priestia taiwanensis</name>
    <dbReference type="NCBI Taxonomy" id="1347902"/>
    <lineage>
        <taxon>Bacteria</taxon>
        <taxon>Bacillati</taxon>
        <taxon>Bacillota</taxon>
        <taxon>Bacilli</taxon>
        <taxon>Bacillales</taxon>
        <taxon>Bacillaceae</taxon>
        <taxon>Priestia</taxon>
    </lineage>
</organism>
<gene>
    <name evidence="3" type="ORF">GCM10007140_01750</name>
</gene>
<keyword evidence="4" id="KW-1185">Reference proteome</keyword>
<feature type="transmembrane region" description="Helical" evidence="1">
    <location>
        <begin position="6"/>
        <end position="21"/>
    </location>
</feature>
<feature type="transmembrane region" description="Helical" evidence="1">
    <location>
        <begin position="325"/>
        <end position="344"/>
    </location>
</feature>
<reference evidence="3" key="1">
    <citation type="journal article" date="2014" name="Int. J. Syst. Evol. Microbiol.">
        <title>Complete genome sequence of Corynebacterium casei LMG S-19264T (=DSM 44701T), isolated from a smear-ripened cheese.</title>
        <authorList>
            <consortium name="US DOE Joint Genome Institute (JGI-PGF)"/>
            <person name="Walter F."/>
            <person name="Albersmeier A."/>
            <person name="Kalinowski J."/>
            <person name="Ruckert C."/>
        </authorList>
    </citation>
    <scope>NUCLEOTIDE SEQUENCE</scope>
    <source>
        <strain evidence="3">CGMCC 1.12698</strain>
    </source>
</reference>
<dbReference type="PANTHER" id="PTHR30336">
    <property type="entry name" value="INNER MEMBRANE PROTEIN, PROBABLE PERMEASE"/>
    <property type="match status" value="1"/>
</dbReference>
<evidence type="ECO:0000259" key="2">
    <source>
        <dbReference type="Pfam" id="PF02698"/>
    </source>
</evidence>
<dbReference type="InterPro" id="IPR051599">
    <property type="entry name" value="Cell_Envelope_Assoc"/>
</dbReference>
<dbReference type="FunFam" id="3.40.50.620:FF:000150">
    <property type="entry name" value="Integral membrane protein"/>
    <property type="match status" value="1"/>
</dbReference>
<dbReference type="Gene3D" id="3.40.50.620">
    <property type="entry name" value="HUPs"/>
    <property type="match status" value="1"/>
</dbReference>
<name>A0A917AJ87_9BACI</name>
<evidence type="ECO:0000313" key="3">
    <source>
        <dbReference type="EMBL" id="GGE55094.1"/>
    </source>
</evidence>
<reference evidence="3" key="2">
    <citation type="submission" date="2020-09" db="EMBL/GenBank/DDBJ databases">
        <authorList>
            <person name="Sun Q."/>
            <person name="Zhou Y."/>
        </authorList>
    </citation>
    <scope>NUCLEOTIDE SEQUENCE</scope>
    <source>
        <strain evidence="3">CGMCC 1.12698</strain>
    </source>
</reference>
<keyword evidence="1" id="KW-0472">Membrane</keyword>
<keyword evidence="1" id="KW-0812">Transmembrane</keyword>
<dbReference type="GO" id="GO:0005886">
    <property type="term" value="C:plasma membrane"/>
    <property type="evidence" value="ECO:0007669"/>
    <property type="project" value="TreeGrafter"/>
</dbReference>
<protein>
    <submittedName>
        <fullName evidence="3">Membrane protein</fullName>
    </submittedName>
</protein>
<accession>A0A917AJ87</accession>
<dbReference type="GO" id="GO:0043164">
    <property type="term" value="P:Gram-negative-bacterium-type cell wall biogenesis"/>
    <property type="evidence" value="ECO:0007669"/>
    <property type="project" value="TreeGrafter"/>
</dbReference>
<feature type="transmembrane region" description="Helical" evidence="1">
    <location>
        <begin position="138"/>
        <end position="156"/>
    </location>
</feature>
<feature type="transmembrane region" description="Helical" evidence="1">
    <location>
        <begin position="55"/>
        <end position="85"/>
    </location>
</feature>
<dbReference type="GO" id="GO:0000270">
    <property type="term" value="P:peptidoglycan metabolic process"/>
    <property type="evidence" value="ECO:0007669"/>
    <property type="project" value="TreeGrafter"/>
</dbReference>
<proteinExistence type="predicted"/>
<dbReference type="InterPro" id="IPR003848">
    <property type="entry name" value="DUF218"/>
</dbReference>
<evidence type="ECO:0000256" key="1">
    <source>
        <dbReference type="SAM" id="Phobius"/>
    </source>
</evidence>
<dbReference type="PANTHER" id="PTHR30336:SF18">
    <property type="entry name" value="MEMBRANE PROTEIN"/>
    <property type="match status" value="1"/>
</dbReference>
<keyword evidence="1" id="KW-1133">Transmembrane helix</keyword>
<comment type="caution">
    <text evidence="3">The sequence shown here is derived from an EMBL/GenBank/DDBJ whole genome shotgun (WGS) entry which is preliminary data.</text>
</comment>
<evidence type="ECO:0000313" key="4">
    <source>
        <dbReference type="Proteomes" id="UP000605259"/>
    </source>
</evidence>
<dbReference type="InterPro" id="IPR014729">
    <property type="entry name" value="Rossmann-like_a/b/a_fold"/>
</dbReference>
<dbReference type="AlphaFoldDB" id="A0A917AJ87"/>
<feature type="transmembrane region" description="Helical" evidence="1">
    <location>
        <begin position="28"/>
        <end position="49"/>
    </location>
</feature>
<dbReference type="EMBL" id="BMFK01000001">
    <property type="protein sequence ID" value="GGE55094.1"/>
    <property type="molecule type" value="Genomic_DNA"/>
</dbReference>
<dbReference type="Proteomes" id="UP000605259">
    <property type="component" value="Unassembled WGS sequence"/>
</dbReference>
<sequence length="345" mass="38685">MLIFLGTITILLLAIFLGFYIKEPRRVINGLLFNLFFGSFSVFLIALVLSTGNSALMILVLIPIIIVLFGFSFGFVALMVAMFMNAKVLLKKEGRRFANCLTLFFGMFLLAIIILNMISLGQFLSDGFQTVYVGVNMVVVYLFFNAFNFLTAYFLYQFNRPKSNQDFIIVLGSGLVNDKVPPLLGSRIDKAIEFYWKQAKVTAPPTIILSGGQGPDENLPEAEAMQQYALEKGIPEEHTLREDKSTTTYENMLFSKRIMDSLKGEAYKSIFTTNNFHLFRAGLYAKEAGLNSQGIGSKTARYYWPNAMIREYIAVFVMNRKRHSIVIGIILGGTSALAGLLYLLS</sequence>
<feature type="transmembrane region" description="Helical" evidence="1">
    <location>
        <begin position="97"/>
        <end position="118"/>
    </location>
</feature>